<gene>
    <name evidence="2" type="ORF">TVAG_096750</name>
</gene>
<proteinExistence type="predicted"/>
<accession>A2F2X1</accession>
<reference evidence="2" key="1">
    <citation type="submission" date="2006-10" db="EMBL/GenBank/DDBJ databases">
        <authorList>
            <person name="Amadeo P."/>
            <person name="Zhao Q."/>
            <person name="Wortman J."/>
            <person name="Fraser-Liggett C."/>
            <person name="Carlton J."/>
        </authorList>
    </citation>
    <scope>NUCLEOTIDE SEQUENCE</scope>
    <source>
        <strain evidence="2">G3</strain>
    </source>
</reference>
<dbReference type="Proteomes" id="UP000001542">
    <property type="component" value="Unassembled WGS sequence"/>
</dbReference>
<name>A2F2X1_TRIV3</name>
<dbReference type="VEuPathDB" id="TrichDB:TVAG_096750"/>
<evidence type="ECO:0000313" key="3">
    <source>
        <dbReference type="Proteomes" id="UP000001542"/>
    </source>
</evidence>
<dbReference type="SMR" id="A2F2X1"/>
<reference evidence="2" key="2">
    <citation type="journal article" date="2007" name="Science">
        <title>Draft genome sequence of the sexually transmitted pathogen Trichomonas vaginalis.</title>
        <authorList>
            <person name="Carlton J.M."/>
            <person name="Hirt R.P."/>
            <person name="Silva J.C."/>
            <person name="Delcher A.L."/>
            <person name="Schatz M."/>
            <person name="Zhao Q."/>
            <person name="Wortman J.R."/>
            <person name="Bidwell S.L."/>
            <person name="Alsmark U.C.M."/>
            <person name="Besteiro S."/>
            <person name="Sicheritz-Ponten T."/>
            <person name="Noel C.J."/>
            <person name="Dacks J.B."/>
            <person name="Foster P.G."/>
            <person name="Simillion C."/>
            <person name="Van de Peer Y."/>
            <person name="Miranda-Saavedra D."/>
            <person name="Barton G.J."/>
            <person name="Westrop G.D."/>
            <person name="Mueller S."/>
            <person name="Dessi D."/>
            <person name="Fiori P.L."/>
            <person name="Ren Q."/>
            <person name="Paulsen I."/>
            <person name="Zhang H."/>
            <person name="Bastida-Corcuera F.D."/>
            <person name="Simoes-Barbosa A."/>
            <person name="Brown M.T."/>
            <person name="Hayes R.D."/>
            <person name="Mukherjee M."/>
            <person name="Okumura C.Y."/>
            <person name="Schneider R."/>
            <person name="Smith A.J."/>
            <person name="Vanacova S."/>
            <person name="Villalvazo M."/>
            <person name="Haas B.J."/>
            <person name="Pertea M."/>
            <person name="Feldblyum T.V."/>
            <person name="Utterback T.R."/>
            <person name="Shu C.L."/>
            <person name="Osoegawa K."/>
            <person name="de Jong P.J."/>
            <person name="Hrdy I."/>
            <person name="Horvathova L."/>
            <person name="Zubacova Z."/>
            <person name="Dolezal P."/>
            <person name="Malik S.B."/>
            <person name="Logsdon J.M. Jr."/>
            <person name="Henze K."/>
            <person name="Gupta A."/>
            <person name="Wang C.C."/>
            <person name="Dunne R.L."/>
            <person name="Upcroft J.A."/>
            <person name="Upcroft P."/>
            <person name="White O."/>
            <person name="Salzberg S.L."/>
            <person name="Tang P."/>
            <person name="Chiu C.-H."/>
            <person name="Lee Y.-S."/>
            <person name="Embley T.M."/>
            <person name="Coombs G.H."/>
            <person name="Mottram J.C."/>
            <person name="Tachezy J."/>
            <person name="Fraser-Liggett C.M."/>
            <person name="Johnson P.J."/>
        </authorList>
    </citation>
    <scope>NUCLEOTIDE SEQUENCE [LARGE SCALE GENOMIC DNA]</scope>
    <source>
        <strain evidence="2">G3</strain>
    </source>
</reference>
<dbReference type="VEuPathDB" id="TrichDB:TVAGG3_0342300"/>
<dbReference type="EMBL" id="DS113590">
    <property type="protein sequence ID" value="EAY00764.1"/>
    <property type="molecule type" value="Genomic_DNA"/>
</dbReference>
<sequence length="235" mass="27835">MTRVNEMKELVEKQKQIALHTPVYIIGNDGAIASLEPITQKFSDIFENPNAFKTVHNNEQEIDVALAKAVNRTLVFYLFKSDRIYQEAWFEEGLKQKFEEDGGVDVHAIDVCKSFFEELNYLKELKITKYPCVLTYRAGHLIDIFYPELQKGNSVAEKLVELKYVQQKKFQENYVKFDDSGNVYDADKLAFEERMRKKQAEQIQREEEEKKRYLLEVKRKIEQDKKDRRQKYGKI</sequence>
<evidence type="ECO:0000256" key="1">
    <source>
        <dbReference type="SAM" id="Coils"/>
    </source>
</evidence>
<organism evidence="2 3">
    <name type="scientific">Trichomonas vaginalis (strain ATCC PRA-98 / G3)</name>
    <dbReference type="NCBI Taxonomy" id="412133"/>
    <lineage>
        <taxon>Eukaryota</taxon>
        <taxon>Metamonada</taxon>
        <taxon>Parabasalia</taxon>
        <taxon>Trichomonadida</taxon>
        <taxon>Trichomonadidae</taxon>
        <taxon>Trichomonas</taxon>
    </lineage>
</organism>
<protein>
    <recommendedName>
        <fullName evidence="4">Thioredoxin domain-containing protein</fullName>
    </recommendedName>
</protein>
<dbReference type="AlphaFoldDB" id="A2F2X1"/>
<dbReference type="InParanoid" id="A2F2X1"/>
<dbReference type="RefSeq" id="XP_001313693.1">
    <property type="nucleotide sequence ID" value="XM_001313692.1"/>
</dbReference>
<evidence type="ECO:0000313" key="2">
    <source>
        <dbReference type="EMBL" id="EAY00764.1"/>
    </source>
</evidence>
<keyword evidence="1" id="KW-0175">Coiled coil</keyword>
<dbReference type="KEGG" id="tva:4758586"/>
<feature type="coiled-coil region" evidence="1">
    <location>
        <begin position="189"/>
        <end position="223"/>
    </location>
</feature>
<keyword evidence="3" id="KW-1185">Reference proteome</keyword>
<evidence type="ECO:0008006" key="4">
    <source>
        <dbReference type="Google" id="ProtNLM"/>
    </source>
</evidence>